<accession>A0ABQ0A9W7</accession>
<dbReference type="Proteomes" id="UP001465153">
    <property type="component" value="Unassembled WGS sequence"/>
</dbReference>
<organism evidence="1 2">
    <name type="scientific">Sessilibacter corallicola</name>
    <dbReference type="NCBI Taxonomy" id="2904075"/>
    <lineage>
        <taxon>Bacteria</taxon>
        <taxon>Pseudomonadati</taxon>
        <taxon>Pseudomonadota</taxon>
        <taxon>Gammaproteobacteria</taxon>
        <taxon>Cellvibrionales</taxon>
        <taxon>Cellvibrionaceae</taxon>
        <taxon>Sessilibacter</taxon>
    </lineage>
</organism>
<comment type="caution">
    <text evidence="1">The sequence shown here is derived from an EMBL/GenBank/DDBJ whole genome shotgun (WGS) entry which is preliminary data.</text>
</comment>
<proteinExistence type="predicted"/>
<name>A0ABQ0A9W7_9GAMM</name>
<dbReference type="RefSeq" id="WP_353303141.1">
    <property type="nucleotide sequence ID" value="NZ_BAABWN010000007.1"/>
</dbReference>
<dbReference type="EMBL" id="BAABWN010000007">
    <property type="protein sequence ID" value="GAA6168445.1"/>
    <property type="molecule type" value="Genomic_DNA"/>
</dbReference>
<keyword evidence="2" id="KW-1185">Reference proteome</keyword>
<evidence type="ECO:0000313" key="1">
    <source>
        <dbReference type="EMBL" id="GAA6168445.1"/>
    </source>
</evidence>
<reference evidence="1 2" key="1">
    <citation type="submission" date="2024-04" db="EMBL/GenBank/DDBJ databases">
        <title>Draft genome sequence of Sessilibacter corallicola NBRC 116591.</title>
        <authorList>
            <person name="Miyakawa T."/>
            <person name="Kusuya Y."/>
            <person name="Miura T."/>
        </authorList>
    </citation>
    <scope>NUCLEOTIDE SEQUENCE [LARGE SCALE GENOMIC DNA]</scope>
    <source>
        <strain evidence="1 2">KU-00831-HH</strain>
    </source>
</reference>
<sequence>MSNSQKRPNYGNLLDIISTEEDLQRSFKIAKFEGLFDGTFEEFKEEIGDPFDLTDSGNLTLEEAYDIACEEDLFQGSFEQFVEFHQEAVDHDTINFANEIFLKEWPIHPMVAVFIALPLEQTDFEEQFFTLNEYCIKATSTPAEIFAIGRVCGVPAGVVARRILLYFFSKFYQDELFELNIRVDSKQFINLFGYNTKSYRVQNPVIQEFTRLTSCKFELSSLGDLIRAGYKTIKQAYIANDMLIVDKTSIVEGKTTNIFLNPAFMFKAAFPVDFKHVKSTNKRSEFWNVYLLLVDILPRIEPRKTLQVPWTTLEKIFCNRYSTLENFKYFFKKTLEDVIEIYPKSKGKVITQNKDHVVFCHTPAPI</sequence>
<evidence type="ECO:0000313" key="2">
    <source>
        <dbReference type="Proteomes" id="UP001465153"/>
    </source>
</evidence>
<protein>
    <submittedName>
        <fullName evidence="1">Uncharacterized protein</fullName>
    </submittedName>
</protein>
<gene>
    <name evidence="1" type="ORF">NBRC116591_22560</name>
</gene>